<keyword evidence="4" id="KW-1185">Reference proteome</keyword>
<keyword evidence="2" id="KW-0812">Transmembrane</keyword>
<dbReference type="RefSeq" id="WP_252591325.1">
    <property type="nucleotide sequence ID" value="NZ_CP099489.1"/>
</dbReference>
<evidence type="ECO:0000313" key="4">
    <source>
        <dbReference type="Proteomes" id="UP001056455"/>
    </source>
</evidence>
<keyword evidence="2" id="KW-1133">Transmembrane helix</keyword>
<evidence type="ECO:0000256" key="2">
    <source>
        <dbReference type="SAM" id="Phobius"/>
    </source>
</evidence>
<keyword evidence="2" id="KW-0472">Membrane</keyword>
<accession>A0ABY4YPJ1</accession>
<name>A0ABY4YPJ1_9MICO</name>
<evidence type="ECO:0000313" key="3">
    <source>
        <dbReference type="EMBL" id="USQ78527.1"/>
    </source>
</evidence>
<feature type="transmembrane region" description="Helical" evidence="2">
    <location>
        <begin position="23"/>
        <end position="43"/>
    </location>
</feature>
<dbReference type="EMBL" id="CP099489">
    <property type="protein sequence ID" value="USQ78527.1"/>
    <property type="molecule type" value="Genomic_DNA"/>
</dbReference>
<proteinExistence type="predicted"/>
<gene>
    <name evidence="3" type="ORF">NF556_12875</name>
</gene>
<reference evidence="3" key="1">
    <citation type="submission" date="2022-06" db="EMBL/GenBank/DDBJ databases">
        <title>Ornithinimicrobium HY1793.</title>
        <authorList>
            <person name="Huang Y."/>
        </authorList>
    </citation>
    <scope>NUCLEOTIDE SEQUENCE</scope>
    <source>
        <strain evidence="3">HY1793</strain>
    </source>
</reference>
<evidence type="ECO:0000256" key="1">
    <source>
        <dbReference type="SAM" id="MobiDB-lite"/>
    </source>
</evidence>
<protein>
    <submittedName>
        <fullName evidence="3">Uncharacterized protein</fullName>
    </submittedName>
</protein>
<dbReference type="Proteomes" id="UP001056455">
    <property type="component" value="Chromosome"/>
</dbReference>
<sequence length="74" mass="8210">MTHVLLQAAEAGHQVKEMPMSPIWYGVITFVIALALLALLWSFRNTLALDPVAHDHSDHDADPHVADKHQGSHH</sequence>
<feature type="region of interest" description="Disordered" evidence="1">
    <location>
        <begin position="54"/>
        <end position="74"/>
    </location>
</feature>
<organism evidence="3 4">
    <name type="scientific">Ornithinimicrobium faecis</name>
    <dbReference type="NCBI Taxonomy" id="2934158"/>
    <lineage>
        <taxon>Bacteria</taxon>
        <taxon>Bacillati</taxon>
        <taxon>Actinomycetota</taxon>
        <taxon>Actinomycetes</taxon>
        <taxon>Micrococcales</taxon>
        <taxon>Ornithinimicrobiaceae</taxon>
        <taxon>Ornithinimicrobium</taxon>
    </lineage>
</organism>